<sequence length="122" mass="14181">MAEIEVIKTYRVGNESFDTQEEAERYLEEQKKLVLLENPIYKDSEFHATSYYEHYVYQGGEHEHRHCVGRFTTLAEAVNNMKNFQNSMGKPGSGYIDFVKITKQENTQGLVKIERITILSVV</sequence>
<proteinExistence type="predicted"/>
<dbReference type="EMBL" id="BK032497">
    <property type="protein sequence ID" value="DAF42866.1"/>
    <property type="molecule type" value="Genomic_DNA"/>
</dbReference>
<protein>
    <submittedName>
        <fullName evidence="1">Uncharacterized protein</fullName>
    </submittedName>
</protein>
<name>A0A8S5RWR3_9CAUD</name>
<reference evidence="1" key="1">
    <citation type="journal article" date="2021" name="Proc. Natl. Acad. Sci. U.S.A.">
        <title>A Catalog of Tens of Thousands of Viruses from Human Metagenomes Reveals Hidden Associations with Chronic Diseases.</title>
        <authorList>
            <person name="Tisza M.J."/>
            <person name="Buck C.B."/>
        </authorList>
    </citation>
    <scope>NUCLEOTIDE SEQUENCE</scope>
    <source>
        <strain evidence="1">CtHip2</strain>
    </source>
</reference>
<evidence type="ECO:0000313" key="1">
    <source>
        <dbReference type="EMBL" id="DAF42866.1"/>
    </source>
</evidence>
<accession>A0A8S5RWR3</accession>
<organism evidence="1">
    <name type="scientific">Siphoviridae sp. ctHip2</name>
    <dbReference type="NCBI Taxonomy" id="2827830"/>
    <lineage>
        <taxon>Viruses</taxon>
        <taxon>Duplodnaviria</taxon>
        <taxon>Heunggongvirae</taxon>
        <taxon>Uroviricota</taxon>
        <taxon>Caudoviricetes</taxon>
    </lineage>
</organism>